<sequence>MSLGNCSNNGRCINLFPVMLSFVNCGKCRRLGNTRNAFSDKSNSRRLMHLARSPVFILVYPEAGTDRTRTRSRHLALVTHKISSSSKGRSSSSTDKLRGQFAANGCKR</sequence>
<gene>
    <name evidence="2" type="ORF">SCUD_LOCUS2031</name>
</gene>
<proteinExistence type="predicted"/>
<keyword evidence="3" id="KW-1185">Reference proteome</keyword>
<accession>A0A183JH57</accession>
<dbReference type="Proteomes" id="UP000279833">
    <property type="component" value="Unassembled WGS sequence"/>
</dbReference>
<dbReference type="EMBL" id="UZAK01001821">
    <property type="protein sequence ID" value="VDO71662.1"/>
    <property type="molecule type" value="Genomic_DNA"/>
</dbReference>
<protein>
    <submittedName>
        <fullName evidence="4">Secreted protein</fullName>
    </submittedName>
</protein>
<feature type="region of interest" description="Disordered" evidence="1">
    <location>
        <begin position="79"/>
        <end position="108"/>
    </location>
</feature>
<dbReference type="WBParaSite" id="SCUD_0000203001-mRNA-1">
    <property type="protein sequence ID" value="SCUD_0000203001-mRNA-1"/>
    <property type="gene ID" value="SCUD_0000203001"/>
</dbReference>
<evidence type="ECO:0000313" key="2">
    <source>
        <dbReference type="EMBL" id="VDO71662.1"/>
    </source>
</evidence>
<dbReference type="AlphaFoldDB" id="A0A183JH57"/>
<organism evidence="4">
    <name type="scientific">Schistosoma curassoni</name>
    <dbReference type="NCBI Taxonomy" id="6186"/>
    <lineage>
        <taxon>Eukaryota</taxon>
        <taxon>Metazoa</taxon>
        <taxon>Spiralia</taxon>
        <taxon>Lophotrochozoa</taxon>
        <taxon>Platyhelminthes</taxon>
        <taxon>Trematoda</taxon>
        <taxon>Digenea</taxon>
        <taxon>Strigeidida</taxon>
        <taxon>Schistosomatoidea</taxon>
        <taxon>Schistosomatidae</taxon>
        <taxon>Schistosoma</taxon>
    </lineage>
</organism>
<feature type="compositionally biased region" description="Low complexity" evidence="1">
    <location>
        <begin position="83"/>
        <end position="93"/>
    </location>
</feature>
<reference evidence="4" key="1">
    <citation type="submission" date="2016-06" db="UniProtKB">
        <authorList>
            <consortium name="WormBaseParasite"/>
        </authorList>
    </citation>
    <scope>IDENTIFICATION</scope>
</reference>
<reference evidence="2 3" key="2">
    <citation type="submission" date="2018-11" db="EMBL/GenBank/DDBJ databases">
        <authorList>
            <consortium name="Pathogen Informatics"/>
        </authorList>
    </citation>
    <scope>NUCLEOTIDE SEQUENCE [LARGE SCALE GENOMIC DNA]</scope>
    <source>
        <strain evidence="2">Dakar</strain>
        <strain evidence="3">Dakar, Senegal</strain>
    </source>
</reference>
<name>A0A183JH57_9TREM</name>
<evidence type="ECO:0000313" key="3">
    <source>
        <dbReference type="Proteomes" id="UP000279833"/>
    </source>
</evidence>
<evidence type="ECO:0000313" key="4">
    <source>
        <dbReference type="WBParaSite" id="SCUD_0000203001-mRNA-1"/>
    </source>
</evidence>
<evidence type="ECO:0000256" key="1">
    <source>
        <dbReference type="SAM" id="MobiDB-lite"/>
    </source>
</evidence>